<name>A0ABT1N635_9GAMM</name>
<dbReference type="RefSeq" id="WP_255044282.1">
    <property type="nucleotide sequence ID" value="NZ_JANEYT010000060.1"/>
</dbReference>
<dbReference type="PANTHER" id="PTHR30136:SF24">
    <property type="entry name" value="HTH-TYPE TRANSCRIPTIONAL REPRESSOR ALLR"/>
    <property type="match status" value="1"/>
</dbReference>
<proteinExistence type="predicted"/>
<dbReference type="Proteomes" id="UP001524460">
    <property type="component" value="Unassembled WGS sequence"/>
</dbReference>
<dbReference type="PROSITE" id="PS51078">
    <property type="entry name" value="ICLR_ED"/>
    <property type="match status" value="1"/>
</dbReference>
<evidence type="ECO:0000259" key="7">
    <source>
        <dbReference type="PROSITE" id="PS51078"/>
    </source>
</evidence>
<dbReference type="InterPro" id="IPR005471">
    <property type="entry name" value="Tscrpt_reg_IclR_N"/>
</dbReference>
<evidence type="ECO:0000259" key="6">
    <source>
        <dbReference type="PROSITE" id="PS51077"/>
    </source>
</evidence>
<reference evidence="8 9" key="1">
    <citation type="submission" date="2022-07" db="EMBL/GenBank/DDBJ databases">
        <title>Photobacterium pectinilyticum sp. nov., a marine bacterium isolated from surface seawater of Qingdao offshore.</title>
        <authorList>
            <person name="Wang X."/>
        </authorList>
    </citation>
    <scope>NUCLEOTIDE SEQUENCE [LARGE SCALE GENOMIC DNA]</scope>
    <source>
        <strain evidence="8 9">ZSDE20</strain>
    </source>
</reference>
<comment type="caution">
    <text evidence="8">The sequence shown here is derived from an EMBL/GenBank/DDBJ whole genome shotgun (WGS) entry which is preliminary data.</text>
</comment>
<evidence type="ECO:0000313" key="9">
    <source>
        <dbReference type="Proteomes" id="UP001524460"/>
    </source>
</evidence>
<evidence type="ECO:0000313" key="8">
    <source>
        <dbReference type="EMBL" id="MCQ1060202.1"/>
    </source>
</evidence>
<dbReference type="PROSITE" id="PS51077">
    <property type="entry name" value="HTH_ICLR"/>
    <property type="match status" value="1"/>
</dbReference>
<evidence type="ECO:0000256" key="3">
    <source>
        <dbReference type="ARBA" id="ARBA00023163"/>
    </source>
</evidence>
<protein>
    <recommendedName>
        <fullName evidence="4">HTH-type transcriptional repressor AllR</fullName>
    </recommendedName>
    <alternativeName>
        <fullName evidence="5">Negative regulator of allantoin and glyoxylate utilization operons</fullName>
    </alternativeName>
</protein>
<evidence type="ECO:0000256" key="4">
    <source>
        <dbReference type="ARBA" id="ARBA00040379"/>
    </source>
</evidence>
<dbReference type="InterPro" id="IPR011991">
    <property type="entry name" value="ArsR-like_HTH"/>
</dbReference>
<organism evidence="8 9">
    <name type="scientific">Photobacterium pectinilyticum</name>
    <dbReference type="NCBI Taxonomy" id="2906793"/>
    <lineage>
        <taxon>Bacteria</taxon>
        <taxon>Pseudomonadati</taxon>
        <taxon>Pseudomonadota</taxon>
        <taxon>Gammaproteobacteria</taxon>
        <taxon>Vibrionales</taxon>
        <taxon>Vibrionaceae</taxon>
        <taxon>Photobacterium</taxon>
    </lineage>
</organism>
<feature type="domain" description="HTH iclR-type" evidence="6">
    <location>
        <begin position="4"/>
        <end position="70"/>
    </location>
</feature>
<keyword evidence="2" id="KW-0238">DNA-binding</keyword>
<dbReference type="Gene3D" id="3.30.450.40">
    <property type="match status" value="1"/>
</dbReference>
<keyword evidence="1" id="KW-0805">Transcription regulation</keyword>
<evidence type="ECO:0000256" key="1">
    <source>
        <dbReference type="ARBA" id="ARBA00023015"/>
    </source>
</evidence>
<dbReference type="InterPro" id="IPR029016">
    <property type="entry name" value="GAF-like_dom_sf"/>
</dbReference>
<sequence>MPSTKSILKGLSILESIARGSRTLTEIHEELGIPKTTVHRTLATLIESNYIRDVKGIGLMLGTEIMRLGLLAQEQMPLRAIARPYLERLANETQDTVHLGIREDEFIFYLDKVKGYRTIEMKSSIGDRLPLACTGIGKSLMLDLPRSEISRLCRTQIKDKEKSEIIINRMNEYTKGDYSFDLEDSTELLRCVAVPIRNKHKNIIAAISLASINVYMSNERMNDLIPLLKNTSRLISRDIDQLS</sequence>
<dbReference type="SUPFAM" id="SSF46785">
    <property type="entry name" value="Winged helix' DNA-binding domain"/>
    <property type="match status" value="1"/>
</dbReference>
<keyword evidence="9" id="KW-1185">Reference proteome</keyword>
<gene>
    <name evidence="8" type="ORF">NHN17_19350</name>
</gene>
<dbReference type="PANTHER" id="PTHR30136">
    <property type="entry name" value="HELIX-TURN-HELIX TRANSCRIPTIONAL REGULATOR, ICLR FAMILY"/>
    <property type="match status" value="1"/>
</dbReference>
<dbReference type="SUPFAM" id="SSF55781">
    <property type="entry name" value="GAF domain-like"/>
    <property type="match status" value="1"/>
</dbReference>
<dbReference type="InterPro" id="IPR036390">
    <property type="entry name" value="WH_DNA-bd_sf"/>
</dbReference>
<dbReference type="Pfam" id="PF01614">
    <property type="entry name" value="IclR_C"/>
    <property type="match status" value="1"/>
</dbReference>
<dbReference type="Pfam" id="PF09339">
    <property type="entry name" value="HTH_IclR"/>
    <property type="match status" value="1"/>
</dbReference>
<dbReference type="EMBL" id="JANEYT010000060">
    <property type="protein sequence ID" value="MCQ1060202.1"/>
    <property type="molecule type" value="Genomic_DNA"/>
</dbReference>
<dbReference type="Gene3D" id="1.10.10.10">
    <property type="entry name" value="Winged helix-like DNA-binding domain superfamily/Winged helix DNA-binding domain"/>
    <property type="match status" value="1"/>
</dbReference>
<evidence type="ECO:0000256" key="5">
    <source>
        <dbReference type="ARBA" id="ARBA00042627"/>
    </source>
</evidence>
<dbReference type="CDD" id="cd00090">
    <property type="entry name" value="HTH_ARSR"/>
    <property type="match status" value="1"/>
</dbReference>
<dbReference type="InterPro" id="IPR014757">
    <property type="entry name" value="Tscrpt_reg_IclR_C"/>
</dbReference>
<dbReference type="SMART" id="SM00346">
    <property type="entry name" value="HTH_ICLR"/>
    <property type="match status" value="1"/>
</dbReference>
<dbReference type="InterPro" id="IPR036388">
    <property type="entry name" value="WH-like_DNA-bd_sf"/>
</dbReference>
<accession>A0ABT1N635</accession>
<evidence type="ECO:0000256" key="2">
    <source>
        <dbReference type="ARBA" id="ARBA00023125"/>
    </source>
</evidence>
<keyword evidence="3" id="KW-0804">Transcription</keyword>
<feature type="domain" description="IclR-ED" evidence="7">
    <location>
        <begin position="64"/>
        <end position="241"/>
    </location>
</feature>
<dbReference type="InterPro" id="IPR050707">
    <property type="entry name" value="HTH_MetabolicPath_Reg"/>
</dbReference>